<keyword evidence="2" id="KW-1185">Reference proteome</keyword>
<organism evidence="1 2">
    <name type="scientific">Trichonephila inaurata madagascariensis</name>
    <dbReference type="NCBI Taxonomy" id="2747483"/>
    <lineage>
        <taxon>Eukaryota</taxon>
        <taxon>Metazoa</taxon>
        <taxon>Ecdysozoa</taxon>
        <taxon>Arthropoda</taxon>
        <taxon>Chelicerata</taxon>
        <taxon>Arachnida</taxon>
        <taxon>Araneae</taxon>
        <taxon>Araneomorphae</taxon>
        <taxon>Entelegynae</taxon>
        <taxon>Araneoidea</taxon>
        <taxon>Nephilidae</taxon>
        <taxon>Trichonephila</taxon>
        <taxon>Trichonephila inaurata</taxon>
    </lineage>
</organism>
<reference evidence="1" key="1">
    <citation type="submission" date="2020-08" db="EMBL/GenBank/DDBJ databases">
        <title>Multicomponent nature underlies the extraordinary mechanical properties of spider dragline silk.</title>
        <authorList>
            <person name="Kono N."/>
            <person name="Nakamura H."/>
            <person name="Mori M."/>
            <person name="Yoshida Y."/>
            <person name="Ohtoshi R."/>
            <person name="Malay A.D."/>
            <person name="Moran D.A.P."/>
            <person name="Tomita M."/>
            <person name="Numata K."/>
            <person name="Arakawa K."/>
        </authorList>
    </citation>
    <scope>NUCLEOTIDE SEQUENCE</scope>
</reference>
<accession>A0A8X6XBZ3</accession>
<dbReference type="AlphaFoldDB" id="A0A8X6XBZ3"/>
<proteinExistence type="predicted"/>
<comment type="caution">
    <text evidence="1">The sequence shown here is derived from an EMBL/GenBank/DDBJ whole genome shotgun (WGS) entry which is preliminary data.</text>
</comment>
<sequence>MAFSDRHPVLSLRQMSMAKLAIAVCRDPEILDFVKDYGCVSFVFPSKEAHLYLGVKSLKEEAWIWKDILIQSFFSSLYRHLDFEDHVPSVGLGEKNFLPFSRWEELVEERISSLPLLLKHELLDVVRAFSIEIDKWIKYHSQVWEKFSEIALSAPYDFQWNSLGKIDLVGTASALIVNETLDIKDRYILACLYGLMDKMPIGKKVPDEIVQKYSKLAERGIKVQKEWNPSHKGIQFNYFMRQNLFTSVSSEQKVSFLNGALSEECLRCDDFLFYMSHMGNEERIEVFKIRAFKILLLHLDWPLQGEFLKTAEHLLPYFTEIEYFVMLDIIICERIILHRKDFNYIGLLKEFWSLSPSNLKEYIKNYPIYELIKLIINFPVDEIFPSEKLLPSYESSNLTFRCCGVKYILCRAEKSRHIKARAPEIENDLPRSFLATFIFSKYLKRDNLRNS</sequence>
<protein>
    <submittedName>
        <fullName evidence="1">Uncharacterized protein</fullName>
    </submittedName>
</protein>
<dbReference type="OrthoDB" id="6446360at2759"/>
<dbReference type="Proteomes" id="UP000886998">
    <property type="component" value="Unassembled WGS sequence"/>
</dbReference>
<dbReference type="EMBL" id="BMAV01007235">
    <property type="protein sequence ID" value="GFY49947.1"/>
    <property type="molecule type" value="Genomic_DNA"/>
</dbReference>
<gene>
    <name evidence="1" type="primary">NCL1_40015</name>
    <name evidence="1" type="ORF">TNIN_30501</name>
</gene>
<evidence type="ECO:0000313" key="1">
    <source>
        <dbReference type="EMBL" id="GFY49947.1"/>
    </source>
</evidence>
<evidence type="ECO:0000313" key="2">
    <source>
        <dbReference type="Proteomes" id="UP000886998"/>
    </source>
</evidence>
<name>A0A8X6XBZ3_9ARAC</name>